<dbReference type="InterPro" id="IPR036869">
    <property type="entry name" value="J_dom_sf"/>
</dbReference>
<feature type="domain" description="J" evidence="2">
    <location>
        <begin position="53"/>
        <end position="118"/>
    </location>
</feature>
<comment type="caution">
    <text evidence="3">The sequence shown here is derived from an EMBL/GenBank/DDBJ whole genome shotgun (WGS) entry which is preliminary data.</text>
</comment>
<sequence>MINALVSQCACGSFLTYWLIRKDLKGAEVIRLVLAWSIFICIFLINFPLYPDNYYSQLSLPITAKKQDILIAYRRAAKHHRTDQDIDDLLASENRIQFRRMAETLSDETRRRAYDMYGHTLDEPLDNKMEIKYLVVSSAIYLFCLVLGYMCTFPKPFHAARGFLFVYCMSFLCLDIQTRFSGTLPFSLWIPVLNGLPVFQLVEFTQAIFPAILVLSVIVSNYFFVDESSLAFFLMKNIVITNRAILERMQEIVRTTAYLEQVRTTAADTDMWQLPSTQQKEGKNETDNTQMAEQASQETNAFLNTLSKEQIEKLQNLVDSTKQNQKPGGIAGFISGKEVYSIIFWGVLLYLWFGY</sequence>
<keyword evidence="1" id="KW-0472">Membrane</keyword>
<accession>A0ABQ7J767</accession>
<evidence type="ECO:0000256" key="1">
    <source>
        <dbReference type="SAM" id="Phobius"/>
    </source>
</evidence>
<dbReference type="Gene3D" id="1.10.287.110">
    <property type="entry name" value="DnaJ domain"/>
    <property type="match status" value="1"/>
</dbReference>
<keyword evidence="1" id="KW-0812">Transmembrane</keyword>
<feature type="transmembrane region" description="Helical" evidence="1">
    <location>
        <begin position="163"/>
        <end position="184"/>
    </location>
</feature>
<feature type="transmembrane region" description="Helical" evidence="1">
    <location>
        <begin position="29"/>
        <end position="50"/>
    </location>
</feature>
<reference evidence="3 4" key="1">
    <citation type="journal article" date="2020" name="bioRxiv">
        <title>Metabolic contributions of an alphaproteobacterial endosymbiont in the apicomplexan Cardiosporidium cionae.</title>
        <authorList>
            <person name="Hunter E.S."/>
            <person name="Paight C.J."/>
            <person name="Lane C.E."/>
        </authorList>
    </citation>
    <scope>NUCLEOTIDE SEQUENCE [LARGE SCALE GENOMIC DNA]</scope>
    <source>
        <strain evidence="3">ESH_2018</strain>
    </source>
</reference>
<protein>
    <submittedName>
        <fullName evidence="3">DnaJ domain-containing protein</fullName>
    </submittedName>
</protein>
<keyword evidence="1" id="KW-1133">Transmembrane helix</keyword>
<proteinExistence type="predicted"/>
<dbReference type="Proteomes" id="UP000823046">
    <property type="component" value="Unassembled WGS sequence"/>
</dbReference>
<feature type="transmembrane region" description="Helical" evidence="1">
    <location>
        <begin position="204"/>
        <end position="225"/>
    </location>
</feature>
<dbReference type="InterPro" id="IPR001623">
    <property type="entry name" value="DnaJ_domain"/>
</dbReference>
<dbReference type="CDD" id="cd06257">
    <property type="entry name" value="DnaJ"/>
    <property type="match status" value="1"/>
</dbReference>
<dbReference type="EMBL" id="JADAQX010000587">
    <property type="protein sequence ID" value="KAF8819832.1"/>
    <property type="molecule type" value="Genomic_DNA"/>
</dbReference>
<dbReference type="PROSITE" id="PS50076">
    <property type="entry name" value="DNAJ_2"/>
    <property type="match status" value="1"/>
</dbReference>
<feature type="transmembrane region" description="Helical" evidence="1">
    <location>
        <begin position="330"/>
        <end position="353"/>
    </location>
</feature>
<evidence type="ECO:0000313" key="3">
    <source>
        <dbReference type="EMBL" id="KAF8819832.1"/>
    </source>
</evidence>
<evidence type="ECO:0000313" key="4">
    <source>
        <dbReference type="Proteomes" id="UP000823046"/>
    </source>
</evidence>
<organism evidence="3 4">
    <name type="scientific">Cardiosporidium cionae</name>
    <dbReference type="NCBI Taxonomy" id="476202"/>
    <lineage>
        <taxon>Eukaryota</taxon>
        <taxon>Sar</taxon>
        <taxon>Alveolata</taxon>
        <taxon>Apicomplexa</taxon>
        <taxon>Aconoidasida</taxon>
        <taxon>Nephromycida</taxon>
        <taxon>Cardiosporidium</taxon>
    </lineage>
</organism>
<gene>
    <name evidence="3" type="ORF">IE077_003923</name>
</gene>
<name>A0ABQ7J767_9APIC</name>
<feature type="transmembrane region" description="Helical" evidence="1">
    <location>
        <begin position="131"/>
        <end position="151"/>
    </location>
</feature>
<dbReference type="SUPFAM" id="SSF46565">
    <property type="entry name" value="Chaperone J-domain"/>
    <property type="match status" value="1"/>
</dbReference>
<evidence type="ECO:0000259" key="2">
    <source>
        <dbReference type="PROSITE" id="PS50076"/>
    </source>
</evidence>
<keyword evidence="4" id="KW-1185">Reference proteome</keyword>